<evidence type="ECO:0000313" key="2">
    <source>
        <dbReference type="EMBL" id="GAA4001033.1"/>
    </source>
</evidence>
<evidence type="ECO:0000313" key="3">
    <source>
        <dbReference type="Proteomes" id="UP001500034"/>
    </source>
</evidence>
<dbReference type="Proteomes" id="UP001500034">
    <property type="component" value="Unassembled WGS sequence"/>
</dbReference>
<comment type="caution">
    <text evidence="2">The sequence shown here is derived from an EMBL/GenBank/DDBJ whole genome shotgun (WGS) entry which is preliminary data.</text>
</comment>
<reference evidence="3" key="1">
    <citation type="journal article" date="2019" name="Int. J. Syst. Evol. Microbiol.">
        <title>The Global Catalogue of Microorganisms (GCM) 10K type strain sequencing project: providing services to taxonomists for standard genome sequencing and annotation.</title>
        <authorList>
            <consortium name="The Broad Institute Genomics Platform"/>
            <consortium name="The Broad Institute Genome Sequencing Center for Infectious Disease"/>
            <person name="Wu L."/>
            <person name="Ma J."/>
        </authorList>
    </citation>
    <scope>NUCLEOTIDE SEQUENCE [LARGE SCALE GENOMIC DNA]</scope>
    <source>
        <strain evidence="3">JCM 17027</strain>
    </source>
</reference>
<organism evidence="2 3">
    <name type="scientific">Streptomyces marokkonensis</name>
    <dbReference type="NCBI Taxonomy" id="324855"/>
    <lineage>
        <taxon>Bacteria</taxon>
        <taxon>Bacillati</taxon>
        <taxon>Actinomycetota</taxon>
        <taxon>Actinomycetes</taxon>
        <taxon>Kitasatosporales</taxon>
        <taxon>Streptomycetaceae</taxon>
        <taxon>Streptomyces</taxon>
    </lineage>
</organism>
<evidence type="ECO:0000256" key="1">
    <source>
        <dbReference type="SAM" id="MobiDB-lite"/>
    </source>
</evidence>
<feature type="compositionally biased region" description="Basic and acidic residues" evidence="1">
    <location>
        <begin position="1"/>
        <end position="10"/>
    </location>
</feature>
<dbReference type="EMBL" id="BAABCQ010000142">
    <property type="protein sequence ID" value="GAA4001033.1"/>
    <property type="molecule type" value="Genomic_DNA"/>
</dbReference>
<protein>
    <submittedName>
        <fullName evidence="2">Uncharacterized protein</fullName>
    </submittedName>
</protein>
<name>A0ABP7RR04_9ACTN</name>
<sequence>MDVRARRDEGGQAALGDLASAEDDHATAGEAEAYGVGGVFGHEGGLLVLAVRWALRLWSGPDVRIL</sequence>
<feature type="region of interest" description="Disordered" evidence="1">
    <location>
        <begin position="1"/>
        <end position="24"/>
    </location>
</feature>
<gene>
    <name evidence="2" type="ORF">GCM10022384_54960</name>
</gene>
<keyword evidence="3" id="KW-1185">Reference proteome</keyword>
<proteinExistence type="predicted"/>
<accession>A0ABP7RR04</accession>